<organism evidence="3 4">
    <name type="scientific">Agrocybe pediades</name>
    <dbReference type="NCBI Taxonomy" id="84607"/>
    <lineage>
        <taxon>Eukaryota</taxon>
        <taxon>Fungi</taxon>
        <taxon>Dikarya</taxon>
        <taxon>Basidiomycota</taxon>
        <taxon>Agaricomycotina</taxon>
        <taxon>Agaricomycetes</taxon>
        <taxon>Agaricomycetidae</taxon>
        <taxon>Agaricales</taxon>
        <taxon>Agaricineae</taxon>
        <taxon>Strophariaceae</taxon>
        <taxon>Agrocybe</taxon>
    </lineage>
</organism>
<proteinExistence type="predicted"/>
<keyword evidence="2" id="KW-1133">Transmembrane helix</keyword>
<protein>
    <submittedName>
        <fullName evidence="3">Uncharacterized protein</fullName>
    </submittedName>
</protein>
<reference evidence="3 4" key="1">
    <citation type="submission" date="2019-12" db="EMBL/GenBank/DDBJ databases">
        <authorList>
            <person name="Floudas D."/>
            <person name="Bentzer J."/>
            <person name="Ahren D."/>
            <person name="Johansson T."/>
            <person name="Persson P."/>
            <person name="Tunlid A."/>
        </authorList>
    </citation>
    <scope>NUCLEOTIDE SEQUENCE [LARGE SCALE GENOMIC DNA]</scope>
    <source>
        <strain evidence="3 4">CBS 102.39</strain>
    </source>
</reference>
<feature type="compositionally biased region" description="Low complexity" evidence="1">
    <location>
        <begin position="62"/>
        <end position="73"/>
    </location>
</feature>
<evidence type="ECO:0000313" key="4">
    <source>
        <dbReference type="Proteomes" id="UP000521872"/>
    </source>
</evidence>
<feature type="region of interest" description="Disordered" evidence="1">
    <location>
        <begin position="699"/>
        <end position="736"/>
    </location>
</feature>
<accession>A0A8H4QMX8</accession>
<feature type="transmembrane region" description="Helical" evidence="2">
    <location>
        <begin position="902"/>
        <end position="923"/>
    </location>
</feature>
<feature type="region of interest" description="Disordered" evidence="1">
    <location>
        <begin position="805"/>
        <end position="853"/>
    </location>
</feature>
<gene>
    <name evidence="3" type="ORF">D9613_007868</name>
</gene>
<feature type="compositionally biased region" description="Low complexity" evidence="1">
    <location>
        <begin position="816"/>
        <end position="831"/>
    </location>
</feature>
<sequence>MESNRTFKSRVPILLPRKKSLAQSSTAPEEISSPSNSLTANRKGAAPAPAKRLSGSSPSLDRFAPSSSSPRFSQHVASNVGTSEASSPRKRPLVSRVLQPTASSKARTDANVVKKQRREVSVQPIAAHRPKAAGTNPQNAVLRFVKKGVTSLSPKSSPRLGGGDVRGLPGPVVPAEPQNDETTESVVVEESVKEVVQPSSLEIRHDNHEQQQLAEACVGTPATIPRGDEITGEASPPPLSPRMEEHKGGMSHRSHALAQLEGRHIPPSTPVAPFTLEVPDIAWGPILRKEGRKGWGNRPPDPPDINTKAVIGLEDPAPNGGAASSNLSVMVNPGLPTLVDSVNTVSEMEMDTEMDTEGLVDNKPFENDIYFFGIKIPMTKQVSVVVEENTDGTLTRNRTTSTVECGPRSLRTAHGWNQVLNPAGNLYSHTLRPYSVRVETSDMLSLSMQPIARGPVENLLWTMQADPIPEEETGDEEDTETDAQVGPTLAEEEEWVLVNKLDFEVADTTTDNAILIPGSVSVAGGNNNDIGTRSTATPVIVVEGCTEGFQDVRDFLSTFPLQVTEFGSLPPMDLSIIFKFIRARVLRSRGRKPRSLGNPSVVEIQEFGQQQDRSMTSSDTCSTLVVPSLSSKSLGKKVEIHDAASDNSVTMDEGDTCGTFLDLSHLDTTAYPASESTPSAYSQDSFIEPREDAVVPAGLDSTPALDGASGNGLGLGQPGQGAPVPTHAANGPYSRRRSGGLQALQLVDRLRQQTPSQAEASTSQAGSTTPPLPGNSTGTFVDDRRLVRHYGVYVDPLTIPRREARRSLSINPSPPLSTVTVPPASTATASSRTEAPLQAPAAATGQVAGPSRASFRPSMLSLTAQPAGEDTSAPQESEQSALVFSTAFGLGLWGTRASSLGLPRYCLVFAGMITAPVWLLVFLSGSGIPLSRSSQPFHV</sequence>
<evidence type="ECO:0000256" key="1">
    <source>
        <dbReference type="SAM" id="MobiDB-lite"/>
    </source>
</evidence>
<keyword evidence="2" id="KW-0812">Transmembrane</keyword>
<feature type="compositionally biased region" description="Gly residues" evidence="1">
    <location>
        <begin position="709"/>
        <end position="719"/>
    </location>
</feature>
<keyword evidence="4" id="KW-1185">Reference proteome</keyword>
<evidence type="ECO:0000256" key="2">
    <source>
        <dbReference type="SAM" id="Phobius"/>
    </source>
</evidence>
<name>A0A8H4QMX8_9AGAR</name>
<feature type="compositionally biased region" description="Polar residues" evidence="1">
    <location>
        <begin position="21"/>
        <end position="40"/>
    </location>
</feature>
<feature type="compositionally biased region" description="Polar residues" evidence="1">
    <location>
        <begin position="752"/>
        <end position="779"/>
    </location>
</feature>
<evidence type="ECO:0000313" key="3">
    <source>
        <dbReference type="EMBL" id="KAF4613824.1"/>
    </source>
</evidence>
<dbReference type="Proteomes" id="UP000521872">
    <property type="component" value="Unassembled WGS sequence"/>
</dbReference>
<dbReference type="AlphaFoldDB" id="A0A8H4QMX8"/>
<feature type="region of interest" description="Disordered" evidence="1">
    <location>
        <begin position="752"/>
        <end position="781"/>
    </location>
</feature>
<feature type="compositionally biased region" description="Polar residues" evidence="1">
    <location>
        <begin position="75"/>
        <end position="86"/>
    </location>
</feature>
<feature type="region of interest" description="Disordered" evidence="1">
    <location>
        <begin position="1"/>
        <end position="185"/>
    </location>
</feature>
<keyword evidence="2" id="KW-0472">Membrane</keyword>
<comment type="caution">
    <text evidence="3">The sequence shown here is derived from an EMBL/GenBank/DDBJ whole genome shotgun (WGS) entry which is preliminary data.</text>
</comment>
<dbReference type="EMBL" id="JAACJL010000045">
    <property type="protein sequence ID" value="KAF4613824.1"/>
    <property type="molecule type" value="Genomic_DNA"/>
</dbReference>